<protein>
    <submittedName>
        <fullName evidence="2">Transcriptional regulator</fullName>
    </submittedName>
</protein>
<feature type="domain" description="HTH cro/C1-type" evidence="1">
    <location>
        <begin position="20"/>
        <end position="75"/>
    </location>
</feature>
<dbReference type="Proteomes" id="UP000501727">
    <property type="component" value="Chromosome"/>
</dbReference>
<evidence type="ECO:0000313" key="3">
    <source>
        <dbReference type="Proteomes" id="UP000501727"/>
    </source>
</evidence>
<dbReference type="GO" id="GO:0003677">
    <property type="term" value="F:DNA binding"/>
    <property type="evidence" value="ECO:0007669"/>
    <property type="project" value="InterPro"/>
</dbReference>
<dbReference type="AlphaFoldDB" id="A0A6F8SIC1"/>
<proteinExistence type="predicted"/>
<reference evidence="3" key="2">
    <citation type="submission" date="2020-03" db="EMBL/GenBank/DDBJ databases">
        <title>Complete Genome Sequence of Adlercreutzia sp. strain 8CFCBH1 Producing Equol, Isolated from Healthy Japanese Feces.</title>
        <authorList>
            <person name="Ogata Y."/>
            <person name="Sakamoto M."/>
            <person name="Ohkuma M."/>
            <person name="Hattori M."/>
            <person name="Suda W."/>
        </authorList>
    </citation>
    <scope>NUCLEOTIDE SEQUENCE [LARGE SCALE GENOMIC DNA]</scope>
    <source>
        <strain evidence="3">8CFCBH1</strain>
    </source>
</reference>
<organism evidence="2 3">
    <name type="scientific">Adlercreutzia hattorii</name>
    <dbReference type="NCBI Taxonomy" id="2707299"/>
    <lineage>
        <taxon>Bacteria</taxon>
        <taxon>Bacillati</taxon>
        <taxon>Actinomycetota</taxon>
        <taxon>Coriobacteriia</taxon>
        <taxon>Eggerthellales</taxon>
        <taxon>Eggerthellaceae</taxon>
        <taxon>Adlercreutzia</taxon>
    </lineage>
</organism>
<sequence>MISFEQKTAYDLTHEAAARVRARRKERKLTQAQMAKKAGMSFASYKRFEQTGEIAFRSLCNIAIALGCEQDFDELFAHRQYTSIQEVIDAQRDARKR</sequence>
<keyword evidence="3" id="KW-1185">Reference proteome</keyword>
<accession>A0A6F8SIC1</accession>
<dbReference type="SMART" id="SM00530">
    <property type="entry name" value="HTH_XRE"/>
    <property type="match status" value="1"/>
</dbReference>
<dbReference type="CDD" id="cd00093">
    <property type="entry name" value="HTH_XRE"/>
    <property type="match status" value="1"/>
</dbReference>
<dbReference type="InterPro" id="IPR010982">
    <property type="entry name" value="Lambda_DNA-bd_dom_sf"/>
</dbReference>
<dbReference type="EMBL" id="AP022829">
    <property type="protein sequence ID" value="BCA87893.1"/>
    <property type="molecule type" value="Genomic_DNA"/>
</dbReference>
<dbReference type="RefSeq" id="WP_173111826.1">
    <property type="nucleotide sequence ID" value="NZ_AP022829.1"/>
</dbReference>
<evidence type="ECO:0000313" key="2">
    <source>
        <dbReference type="EMBL" id="BCA87893.1"/>
    </source>
</evidence>
<dbReference type="SUPFAM" id="SSF47413">
    <property type="entry name" value="lambda repressor-like DNA-binding domains"/>
    <property type="match status" value="1"/>
</dbReference>
<dbReference type="Pfam" id="PF01381">
    <property type="entry name" value="HTH_3"/>
    <property type="match status" value="1"/>
</dbReference>
<dbReference type="Gene3D" id="1.10.260.40">
    <property type="entry name" value="lambda repressor-like DNA-binding domains"/>
    <property type="match status" value="1"/>
</dbReference>
<dbReference type="PROSITE" id="PS50943">
    <property type="entry name" value="HTH_CROC1"/>
    <property type="match status" value="1"/>
</dbReference>
<name>A0A6F8SIC1_9ACTN</name>
<gene>
    <name evidence="2" type="ORF">ADCFC_03920</name>
</gene>
<reference evidence="3" key="1">
    <citation type="journal article" date="2020" name="Microbiol. Resour. Announc.">
        <title>Complete Genome Sequence of Adlercreutzia sp. Strain 8CFCBH1, a Potent Producer of Equol, Isolated from Healthy Japanese Feces.</title>
        <authorList>
            <person name="Ogata Y."/>
            <person name="Sakamoto M."/>
            <person name="Ohkuma M."/>
            <person name="Hattori M."/>
            <person name="Suda W."/>
        </authorList>
    </citation>
    <scope>NUCLEOTIDE SEQUENCE [LARGE SCALE GENOMIC DNA]</scope>
    <source>
        <strain evidence="3">8CFCBH1</strain>
    </source>
</reference>
<dbReference type="KEGG" id="ahat:ADCFC_05120"/>
<evidence type="ECO:0000259" key="1">
    <source>
        <dbReference type="PROSITE" id="PS50943"/>
    </source>
</evidence>
<dbReference type="InterPro" id="IPR001387">
    <property type="entry name" value="Cro/C1-type_HTH"/>
</dbReference>